<dbReference type="EMBL" id="CP031320">
    <property type="protein sequence ID" value="AXK36082.1"/>
    <property type="molecule type" value="Genomic_DNA"/>
</dbReference>
<evidence type="ECO:0000259" key="2">
    <source>
        <dbReference type="Pfam" id="PF06259"/>
    </source>
</evidence>
<name>A0A345XWR6_9ACTN</name>
<evidence type="ECO:0000313" key="3">
    <source>
        <dbReference type="EMBL" id="AXK36082.1"/>
    </source>
</evidence>
<dbReference type="Proteomes" id="UP000254425">
    <property type="component" value="Chromosome"/>
</dbReference>
<protein>
    <recommendedName>
        <fullName evidence="2">DUF1023 domain-containing protein</fullName>
    </recommendedName>
</protein>
<reference evidence="3 4" key="1">
    <citation type="submission" date="2018-07" db="EMBL/GenBank/DDBJ databases">
        <title>Draft genome of the type strain Streptomyces armeniacus ATCC 15676.</title>
        <authorList>
            <person name="Labana P."/>
            <person name="Gosse J.T."/>
            <person name="Boddy C.N."/>
        </authorList>
    </citation>
    <scope>NUCLEOTIDE SEQUENCE [LARGE SCALE GENOMIC DNA]</scope>
    <source>
        <strain evidence="3 4">ATCC 15676</strain>
    </source>
</reference>
<keyword evidence="4" id="KW-1185">Reference proteome</keyword>
<evidence type="ECO:0000256" key="1">
    <source>
        <dbReference type="SAM" id="MobiDB-lite"/>
    </source>
</evidence>
<dbReference type="InterPro" id="IPR010427">
    <property type="entry name" value="DUF1023"/>
</dbReference>
<proteinExistence type="predicted"/>
<dbReference type="RefSeq" id="WP_208882768.1">
    <property type="nucleotide sequence ID" value="NZ_CP031320.1"/>
</dbReference>
<dbReference type="InterPro" id="IPR029058">
    <property type="entry name" value="AB_hydrolase_fold"/>
</dbReference>
<sequence>MVSYSTLRDVKPSEFEQAADGYHAVSTAARAAKDRLADQIVAKALPNPSPSGDEAAEGLVGEGAMAARGRLTRLARSFHYTQVECGLISAALNGFAAELRAAKKKLTTAEQEAKSAGFTVDEENGNVSWTASKDEPFPGRNSVAAGQEDPWKPIDPNRVKAQGLADRIGDALTAAAEADQRWAPELRRLKAQNDLTVSDKDWANVYGDQRAMQKAAGVYLDKSGIPKGKSAEENAAWWKGLNAQEKADYTSLYPSSVGALDGLPSEVRDEANRAVLAEKKGHYQTQLDAIPPKPPLYAHPGGSQHRNWREHAEKARDWEQQYGSRVADLEGEVKEIEGLEERFARTGREGLPEAYLLGFDDTGRGQAIIANGNPDTADHTAVYVPGTGARLSEIQNGMDRSDALWAESSKLAPDAQVSTITWYGYDAPQNPVKDSTFSHYANDAAPDLNRFTDGLTSSHESESRSHTTIVGHSYGTTLVGSAARLDDLNADDVVFAGSPGAQVGRAEDMDVPQGHVWNQEAKGDLVPEIGQPFHGHKEADWETGRDYIIPSDEEFGATQMRTDTQGHSDYWKYRDDAPGASESLLNQSRVIVGNYDEVTVDE</sequence>
<evidence type="ECO:0000313" key="4">
    <source>
        <dbReference type="Proteomes" id="UP000254425"/>
    </source>
</evidence>
<dbReference type="Pfam" id="PF06259">
    <property type="entry name" value="Abhydrolase_8"/>
    <property type="match status" value="1"/>
</dbReference>
<gene>
    <name evidence="3" type="ORF">DVA86_29285</name>
</gene>
<accession>A0A345XWR6</accession>
<feature type="region of interest" description="Disordered" evidence="1">
    <location>
        <begin position="112"/>
        <end position="154"/>
    </location>
</feature>
<feature type="domain" description="DUF1023" evidence="2">
    <location>
        <begin position="361"/>
        <end position="528"/>
    </location>
</feature>
<organism evidence="3 4">
    <name type="scientific">Streptomyces armeniacus</name>
    <dbReference type="NCBI Taxonomy" id="83291"/>
    <lineage>
        <taxon>Bacteria</taxon>
        <taxon>Bacillati</taxon>
        <taxon>Actinomycetota</taxon>
        <taxon>Actinomycetes</taxon>
        <taxon>Kitasatosporales</taxon>
        <taxon>Streptomycetaceae</taxon>
        <taxon>Streptomyces</taxon>
    </lineage>
</organism>
<dbReference type="AlphaFoldDB" id="A0A345XWR6"/>
<dbReference type="KEGG" id="sarm:DVA86_29285"/>
<dbReference type="SUPFAM" id="SSF53474">
    <property type="entry name" value="alpha/beta-Hydrolases"/>
    <property type="match status" value="1"/>
</dbReference>